<protein>
    <recommendedName>
        <fullName evidence="1">Lipocalin-like domain-containing protein</fullName>
    </recommendedName>
</protein>
<reference evidence="2 3" key="1">
    <citation type="submission" date="2018-01" db="EMBL/GenBank/DDBJ databases">
        <title>Genomic Sequence of Chromobacterium MWU13-2610 from wild cranberry bogs within the Cape Cod National Seashore.</title>
        <authorList>
            <person name="O'Hara-Hanley K."/>
            <person name="Soby S."/>
            <person name="Harrison A."/>
        </authorList>
    </citation>
    <scope>NUCLEOTIDE SEQUENCE [LARGE SCALE GENOMIC DNA]</scope>
    <source>
        <strain evidence="2 3">MWU13-2610</strain>
    </source>
</reference>
<gene>
    <name evidence="2" type="ORF">C2134_06960</name>
</gene>
<accession>A0A2K4MQK1</accession>
<dbReference type="InterPro" id="IPR024311">
    <property type="entry name" value="Lipocalin-like"/>
</dbReference>
<organism evidence="2 3">
    <name type="scientific">Chromobacterium sinusclupearum</name>
    <dbReference type="NCBI Taxonomy" id="2077146"/>
    <lineage>
        <taxon>Bacteria</taxon>
        <taxon>Pseudomonadati</taxon>
        <taxon>Pseudomonadota</taxon>
        <taxon>Betaproteobacteria</taxon>
        <taxon>Neisseriales</taxon>
        <taxon>Chromobacteriaceae</taxon>
        <taxon>Chromobacterium</taxon>
    </lineage>
</organism>
<evidence type="ECO:0000313" key="3">
    <source>
        <dbReference type="Proteomes" id="UP000236416"/>
    </source>
</evidence>
<feature type="domain" description="Lipocalin-like" evidence="1">
    <location>
        <begin position="70"/>
        <end position="217"/>
    </location>
</feature>
<dbReference type="Proteomes" id="UP000236416">
    <property type="component" value="Unassembled WGS sequence"/>
</dbReference>
<name>A0A2K4MQK1_9NEIS</name>
<comment type="caution">
    <text evidence="2">The sequence shown here is derived from an EMBL/GenBank/DDBJ whole genome shotgun (WGS) entry which is preliminary data.</text>
</comment>
<dbReference type="AlphaFoldDB" id="A0A2K4MQK1"/>
<proteinExistence type="predicted"/>
<sequence>MARKNRTSFQFIIEPYASYANLHVTYAELRLSLKIHFEYYSSSNDYICNRTVWIDLSRLGMDEMSNLLIVGSWELQSYFKRDDDGRLEYPMGEHPSGLIMYSQDGHMSVQIMVANRPRFQSDQLHEKTEYEIGQAARGYFAYSGLYEIEVLDEAEAGDDKVVRGLITHHMVNSLFPNWEGRSLIRQMRLQDDLLELSTCQAGMYKGRMMTTHLVWRRNQYKHALHQLAGQSFELINA</sequence>
<keyword evidence="3" id="KW-1185">Reference proteome</keyword>
<evidence type="ECO:0000259" key="1">
    <source>
        <dbReference type="Pfam" id="PF13924"/>
    </source>
</evidence>
<dbReference type="Pfam" id="PF13924">
    <property type="entry name" value="Lipocalin_5"/>
    <property type="match status" value="1"/>
</dbReference>
<evidence type="ECO:0000313" key="2">
    <source>
        <dbReference type="EMBL" id="POA99374.1"/>
    </source>
</evidence>
<dbReference type="EMBL" id="PPTF01000022">
    <property type="protein sequence ID" value="POA99374.1"/>
    <property type="molecule type" value="Genomic_DNA"/>
</dbReference>